<name>A0ACB8E6Z8_9SAUR</name>
<gene>
    <name evidence="1" type="ORF">K3G42_002772</name>
</gene>
<comment type="caution">
    <text evidence="1">The sequence shown here is derived from an EMBL/GenBank/DDBJ whole genome shotgun (WGS) entry which is preliminary data.</text>
</comment>
<sequence>MLLKGQWWLGLCLSCSGEGHKVAVCPSKKPDSPVVPISGAVKAGTTKDPGKKSPFKKGTGQQVVSCQVSLASEEAGGPKSSEESAGNDRDLPEARPIPGPFEGCFILAPSLEKIHLAAISMSSNARLSKDFTLQGDLKVLYVIL</sequence>
<reference evidence="1" key="1">
    <citation type="submission" date="2021-08" db="EMBL/GenBank/DDBJ databases">
        <title>The first chromosome-level gecko genome reveals the dynamic sex chromosomes of Neotropical dwarf geckos (Sphaerodactylidae: Sphaerodactylus).</title>
        <authorList>
            <person name="Pinto B.J."/>
            <person name="Keating S.E."/>
            <person name="Gamble T."/>
        </authorList>
    </citation>
    <scope>NUCLEOTIDE SEQUENCE</scope>
    <source>
        <strain evidence="1">TG3544</strain>
    </source>
</reference>
<proteinExistence type="predicted"/>
<accession>A0ACB8E6Z8</accession>
<organism evidence="1 2">
    <name type="scientific">Sphaerodactylus townsendi</name>
    <dbReference type="NCBI Taxonomy" id="933632"/>
    <lineage>
        <taxon>Eukaryota</taxon>
        <taxon>Metazoa</taxon>
        <taxon>Chordata</taxon>
        <taxon>Craniata</taxon>
        <taxon>Vertebrata</taxon>
        <taxon>Euteleostomi</taxon>
        <taxon>Lepidosauria</taxon>
        <taxon>Squamata</taxon>
        <taxon>Bifurcata</taxon>
        <taxon>Gekkota</taxon>
        <taxon>Sphaerodactylidae</taxon>
        <taxon>Sphaerodactylus</taxon>
    </lineage>
</organism>
<dbReference type="EMBL" id="CM037623">
    <property type="protein sequence ID" value="KAH7987987.1"/>
    <property type="molecule type" value="Genomic_DNA"/>
</dbReference>
<keyword evidence="2" id="KW-1185">Reference proteome</keyword>
<evidence type="ECO:0000313" key="1">
    <source>
        <dbReference type="EMBL" id="KAH7987987.1"/>
    </source>
</evidence>
<dbReference type="Proteomes" id="UP000827872">
    <property type="component" value="Linkage Group LG10"/>
</dbReference>
<evidence type="ECO:0000313" key="2">
    <source>
        <dbReference type="Proteomes" id="UP000827872"/>
    </source>
</evidence>
<protein>
    <submittedName>
        <fullName evidence="1">Uncharacterized protein</fullName>
    </submittedName>
</protein>